<dbReference type="Proteomes" id="UP001151760">
    <property type="component" value="Unassembled WGS sequence"/>
</dbReference>
<reference evidence="1" key="2">
    <citation type="submission" date="2022-01" db="EMBL/GenBank/DDBJ databases">
        <authorList>
            <person name="Yamashiro T."/>
            <person name="Shiraishi A."/>
            <person name="Satake H."/>
            <person name="Nakayama K."/>
        </authorList>
    </citation>
    <scope>NUCLEOTIDE SEQUENCE</scope>
</reference>
<reference evidence="1" key="1">
    <citation type="journal article" date="2022" name="Int. J. Mol. Sci.">
        <title>Draft Genome of Tanacetum Coccineum: Genomic Comparison of Closely Related Tanacetum-Family Plants.</title>
        <authorList>
            <person name="Yamashiro T."/>
            <person name="Shiraishi A."/>
            <person name="Nakayama K."/>
            <person name="Satake H."/>
        </authorList>
    </citation>
    <scope>NUCLEOTIDE SEQUENCE</scope>
</reference>
<accession>A0ABQ4WME9</accession>
<keyword evidence="2" id="KW-1185">Reference proteome</keyword>
<evidence type="ECO:0000313" key="2">
    <source>
        <dbReference type="Proteomes" id="UP001151760"/>
    </source>
</evidence>
<comment type="caution">
    <text evidence="1">The sequence shown here is derived from an EMBL/GenBank/DDBJ whole genome shotgun (WGS) entry which is preliminary data.</text>
</comment>
<proteinExistence type="predicted"/>
<gene>
    <name evidence="1" type="ORF">Tco_0627426</name>
</gene>
<sequence length="133" mass="15464">MRSCSRMHRVAITSLRNTGLDNLLERSPERTSVSDRRYCWKDRSKAAAYGYIQHLNLRNILVACRRTTGAAFVSRKELSCLKRTLLSNMSHLNPWDSRVLLLPSSFEVTEQRSGEFLVLILLFSFKFHFLNIQ</sequence>
<dbReference type="EMBL" id="BQNB010008770">
    <property type="protein sequence ID" value="GJS54064.1"/>
    <property type="molecule type" value="Genomic_DNA"/>
</dbReference>
<evidence type="ECO:0000313" key="1">
    <source>
        <dbReference type="EMBL" id="GJS54064.1"/>
    </source>
</evidence>
<name>A0ABQ4WME9_9ASTR</name>
<organism evidence="1 2">
    <name type="scientific">Tanacetum coccineum</name>
    <dbReference type="NCBI Taxonomy" id="301880"/>
    <lineage>
        <taxon>Eukaryota</taxon>
        <taxon>Viridiplantae</taxon>
        <taxon>Streptophyta</taxon>
        <taxon>Embryophyta</taxon>
        <taxon>Tracheophyta</taxon>
        <taxon>Spermatophyta</taxon>
        <taxon>Magnoliopsida</taxon>
        <taxon>eudicotyledons</taxon>
        <taxon>Gunneridae</taxon>
        <taxon>Pentapetalae</taxon>
        <taxon>asterids</taxon>
        <taxon>campanulids</taxon>
        <taxon>Asterales</taxon>
        <taxon>Asteraceae</taxon>
        <taxon>Asteroideae</taxon>
        <taxon>Anthemideae</taxon>
        <taxon>Anthemidinae</taxon>
        <taxon>Tanacetum</taxon>
    </lineage>
</organism>
<protein>
    <submittedName>
        <fullName evidence="1">Uncharacterized protein</fullName>
    </submittedName>
</protein>